<evidence type="ECO:0000256" key="1">
    <source>
        <dbReference type="ARBA" id="ARBA00022574"/>
    </source>
</evidence>
<dbReference type="InterPro" id="IPR015943">
    <property type="entry name" value="WD40/YVTN_repeat-like_dom_sf"/>
</dbReference>
<feature type="compositionally biased region" description="Polar residues" evidence="4">
    <location>
        <begin position="40"/>
        <end position="54"/>
    </location>
</feature>
<dbReference type="OMA" id="YEDHCCS"/>
<dbReference type="InterPro" id="IPR001680">
    <property type="entry name" value="WD40_rpt"/>
</dbReference>
<dbReference type="PANTHER" id="PTHR22838">
    <property type="entry name" value="WD REPEAT PROTEIN 26-RELATED"/>
    <property type="match status" value="1"/>
</dbReference>
<proteinExistence type="predicted"/>
<evidence type="ECO:0000313" key="6">
    <source>
        <dbReference type="Proteomes" id="UP000887565"/>
    </source>
</evidence>
<dbReference type="PROSITE" id="PS51257">
    <property type="entry name" value="PROKAR_LIPOPROTEIN"/>
    <property type="match status" value="1"/>
</dbReference>
<reference evidence="7" key="1">
    <citation type="submission" date="2022-11" db="UniProtKB">
        <authorList>
            <consortium name="WormBaseParasite"/>
        </authorList>
    </citation>
    <scope>IDENTIFICATION</scope>
</reference>
<keyword evidence="2" id="KW-0677">Repeat</keyword>
<dbReference type="Proteomes" id="UP000887565">
    <property type="component" value="Unplaced"/>
</dbReference>
<dbReference type="PANTHER" id="PTHR22838:SF0">
    <property type="entry name" value="WD REPEAT-CONTAINING PROTEIN 26"/>
    <property type="match status" value="1"/>
</dbReference>
<name>A0A915KER8_ROMCU</name>
<dbReference type="Pfam" id="PF00400">
    <property type="entry name" value="WD40"/>
    <property type="match status" value="2"/>
</dbReference>
<dbReference type="GO" id="GO:0034657">
    <property type="term" value="C:GID complex"/>
    <property type="evidence" value="ECO:0007669"/>
    <property type="project" value="TreeGrafter"/>
</dbReference>
<dbReference type="SMART" id="SM00668">
    <property type="entry name" value="CTLH"/>
    <property type="match status" value="1"/>
</dbReference>
<evidence type="ECO:0000256" key="4">
    <source>
        <dbReference type="SAM" id="MobiDB-lite"/>
    </source>
</evidence>
<dbReference type="InterPro" id="IPR006594">
    <property type="entry name" value="LisH"/>
</dbReference>
<dbReference type="InterPro" id="IPR036322">
    <property type="entry name" value="WD40_repeat_dom_sf"/>
</dbReference>
<dbReference type="InterPro" id="IPR051350">
    <property type="entry name" value="WD_repeat-ST_regulator"/>
</dbReference>
<dbReference type="Gene3D" id="2.130.10.10">
    <property type="entry name" value="YVTN repeat-like/Quinoprotein amine dehydrogenase"/>
    <property type="match status" value="1"/>
</dbReference>
<dbReference type="SMART" id="SM00320">
    <property type="entry name" value="WD40"/>
    <property type="match status" value="4"/>
</dbReference>
<sequence length="552" mass="61199">MQRDQSAVASSSSSQSASSCCGGGVGGSVASRFKKMINKNGESSSNGQNLNGNPASNKADDSSNLSLSSFDKEIIRILGQHLRNIGMMETVETLVKESGVRLEHPNASKFRHNVLGGCWESVLKDLENLSALLEKAPGGGDPLATMKFLVLEQKYLECLEKGKVVDALNVLRGELTPLQFNIDRVHALSTYLMINNSVDLKCAAEWEGSSHKARSNLMDKLQSFLPASVMLQPKRLETLLSQALEYQKQKCILHNTYEKVNFTTQSLLIDHGCDMSNFPCETKQILSDHCDEVLFCQFSNDGRSLATGSKDTRVLIWRLGAGDSDEEDEQSSDLNKKWSRVASLEGHTLGVAFFAWSPDDRHLLVVGPEEGPDLWLWDMQKYELKVRVAHDPQDALIAAAWFPDGKKFTCGGPKGHFYVCDLEGAVVESCDSVRVKCMAVRSDNQTVLTSDTHNRIRAYTFVDEPRDETLVREEHSLMYFTLSKDDRYALCNIKDQGIHLWDLKNKCIVKRLRGLVQGYFAVYSCFGGVNDNFVASGSEGVRNANGTEGKIL</sequence>
<dbReference type="AlphaFoldDB" id="A0A915KER8"/>
<keyword evidence="1 3" id="KW-0853">WD repeat</keyword>
<accession>A0A915KER8</accession>
<feature type="repeat" description="WD" evidence="3">
    <location>
        <begin position="286"/>
        <end position="327"/>
    </location>
</feature>
<keyword evidence="6" id="KW-1185">Reference proteome</keyword>
<dbReference type="PROSITE" id="PS50897">
    <property type="entry name" value="CTLH"/>
    <property type="match status" value="1"/>
</dbReference>
<dbReference type="GO" id="GO:0043161">
    <property type="term" value="P:proteasome-mediated ubiquitin-dependent protein catabolic process"/>
    <property type="evidence" value="ECO:0007669"/>
    <property type="project" value="TreeGrafter"/>
</dbReference>
<dbReference type="PROSITE" id="PS50896">
    <property type="entry name" value="LISH"/>
    <property type="match status" value="1"/>
</dbReference>
<dbReference type="WBParaSite" id="nRc.2.0.1.t36429-RA">
    <property type="protein sequence ID" value="nRc.2.0.1.t36429-RA"/>
    <property type="gene ID" value="nRc.2.0.1.g36429"/>
</dbReference>
<feature type="region of interest" description="Disordered" evidence="4">
    <location>
        <begin position="1"/>
        <end position="64"/>
    </location>
</feature>
<evidence type="ECO:0000259" key="5">
    <source>
        <dbReference type="PROSITE" id="PS50897"/>
    </source>
</evidence>
<dbReference type="PROSITE" id="PS50294">
    <property type="entry name" value="WD_REPEATS_REGION"/>
    <property type="match status" value="1"/>
</dbReference>
<dbReference type="SUPFAM" id="SSF50978">
    <property type="entry name" value="WD40 repeat-like"/>
    <property type="match status" value="1"/>
</dbReference>
<dbReference type="SMART" id="SM00667">
    <property type="entry name" value="LisH"/>
    <property type="match status" value="1"/>
</dbReference>
<evidence type="ECO:0000313" key="7">
    <source>
        <dbReference type="WBParaSite" id="nRc.2.0.1.t36429-RA"/>
    </source>
</evidence>
<organism evidence="6 7">
    <name type="scientific">Romanomermis culicivorax</name>
    <name type="common">Nematode worm</name>
    <dbReference type="NCBI Taxonomy" id="13658"/>
    <lineage>
        <taxon>Eukaryota</taxon>
        <taxon>Metazoa</taxon>
        <taxon>Ecdysozoa</taxon>
        <taxon>Nematoda</taxon>
        <taxon>Enoplea</taxon>
        <taxon>Dorylaimia</taxon>
        <taxon>Mermithida</taxon>
        <taxon>Mermithoidea</taxon>
        <taxon>Mermithidae</taxon>
        <taxon>Romanomermis</taxon>
    </lineage>
</organism>
<dbReference type="PROSITE" id="PS50082">
    <property type="entry name" value="WD_REPEATS_2"/>
    <property type="match status" value="1"/>
</dbReference>
<dbReference type="InterPro" id="IPR006595">
    <property type="entry name" value="CTLH_C"/>
</dbReference>
<feature type="compositionally biased region" description="Low complexity" evidence="4">
    <location>
        <begin position="1"/>
        <end position="20"/>
    </location>
</feature>
<evidence type="ECO:0000256" key="2">
    <source>
        <dbReference type="ARBA" id="ARBA00022737"/>
    </source>
</evidence>
<protein>
    <submittedName>
        <fullName evidence="7">WD repeat-containing protein 26</fullName>
    </submittedName>
</protein>
<evidence type="ECO:0000256" key="3">
    <source>
        <dbReference type="PROSITE-ProRule" id="PRU00221"/>
    </source>
</evidence>
<feature type="domain" description="CTLH" evidence="5">
    <location>
        <begin position="103"/>
        <end position="166"/>
    </location>
</feature>